<gene>
    <name evidence="1" type="ORF">CTDIVETGP_0301</name>
</gene>
<accession>W6N2H5</accession>
<protein>
    <submittedName>
        <fullName evidence="1">Uncharacterized protein</fullName>
    </submittedName>
</protein>
<proteinExistence type="predicted"/>
<dbReference type="RefSeq" id="WP_017751719.1">
    <property type="nucleotide sequence ID" value="NZ_CBXI010000004.1"/>
</dbReference>
<sequence length="63" mass="6685">MMGKIIDSSNTEATVAFCDGSTVNISTSYLPCNFKTGDNINIELSNTNMTGRGHTNISSPPIC</sequence>
<reference evidence="1 2" key="1">
    <citation type="journal article" date="2015" name="Genome Announc.">
        <title>Draft Genome Sequence of Clostridium tyrobutyricum Strain DIVETGP, Isolated from Cow's Milk for Grana Padano Production.</title>
        <authorList>
            <person name="Soggiu A."/>
            <person name="Piras C."/>
            <person name="Gaiarsa S."/>
            <person name="Sassera D."/>
            <person name="Roncada P."/>
            <person name="Bendixen E."/>
            <person name="Brasca M."/>
            <person name="Bonizzi L."/>
        </authorList>
    </citation>
    <scope>NUCLEOTIDE SEQUENCE [LARGE SCALE GENOMIC DNA]</scope>
    <source>
        <strain evidence="1 2">DIVETGP</strain>
    </source>
</reference>
<dbReference type="GeneID" id="29418351"/>
<dbReference type="EMBL" id="CBXI010000004">
    <property type="protein sequence ID" value="CDL90231.1"/>
    <property type="molecule type" value="Genomic_DNA"/>
</dbReference>
<organism evidence="1 2">
    <name type="scientific">Clostridium tyrobutyricum DIVETGP</name>
    <dbReference type="NCBI Taxonomy" id="1408889"/>
    <lineage>
        <taxon>Bacteria</taxon>
        <taxon>Bacillati</taxon>
        <taxon>Bacillota</taxon>
        <taxon>Clostridia</taxon>
        <taxon>Eubacteriales</taxon>
        <taxon>Clostridiaceae</taxon>
        <taxon>Clostridium</taxon>
    </lineage>
</organism>
<dbReference type="AlphaFoldDB" id="W6N2H5"/>
<dbReference type="Proteomes" id="UP000019482">
    <property type="component" value="Unassembled WGS sequence"/>
</dbReference>
<evidence type="ECO:0000313" key="1">
    <source>
        <dbReference type="EMBL" id="CDL90231.1"/>
    </source>
</evidence>
<keyword evidence="2" id="KW-1185">Reference proteome</keyword>
<comment type="caution">
    <text evidence="1">The sequence shown here is derived from an EMBL/GenBank/DDBJ whole genome shotgun (WGS) entry which is preliminary data.</text>
</comment>
<evidence type="ECO:0000313" key="2">
    <source>
        <dbReference type="Proteomes" id="UP000019482"/>
    </source>
</evidence>
<name>W6N2H5_CLOTY</name>
<dbReference type="OrthoDB" id="1913811at2"/>